<evidence type="ECO:0000313" key="2">
    <source>
        <dbReference type="EMBL" id="MBN7815292.1"/>
    </source>
</evidence>
<gene>
    <name evidence="2" type="ORF">J0A69_07630</name>
</gene>
<name>A0ABS3CDV8_9BACT</name>
<keyword evidence="1" id="KW-0472">Membrane</keyword>
<keyword evidence="1" id="KW-0812">Transmembrane</keyword>
<proteinExistence type="predicted"/>
<reference evidence="2 3" key="1">
    <citation type="submission" date="2021-03" db="EMBL/GenBank/DDBJ databases">
        <title>novel species isolated from a fishpond in China.</title>
        <authorList>
            <person name="Lu H."/>
            <person name="Cai Z."/>
        </authorList>
    </citation>
    <scope>NUCLEOTIDE SEQUENCE [LARGE SCALE GENOMIC DNA]</scope>
    <source>
        <strain evidence="2 3">YJ13C</strain>
    </source>
</reference>
<protein>
    <submittedName>
        <fullName evidence="2">Uncharacterized protein</fullName>
    </submittedName>
</protein>
<evidence type="ECO:0000313" key="3">
    <source>
        <dbReference type="Proteomes" id="UP000664480"/>
    </source>
</evidence>
<organism evidence="2 3">
    <name type="scientific">Algoriphagus pacificus</name>
    <dbReference type="NCBI Taxonomy" id="2811234"/>
    <lineage>
        <taxon>Bacteria</taxon>
        <taxon>Pseudomonadati</taxon>
        <taxon>Bacteroidota</taxon>
        <taxon>Cytophagia</taxon>
        <taxon>Cytophagales</taxon>
        <taxon>Cyclobacteriaceae</taxon>
        <taxon>Algoriphagus</taxon>
    </lineage>
</organism>
<comment type="caution">
    <text evidence="2">The sequence shown here is derived from an EMBL/GenBank/DDBJ whole genome shotgun (WGS) entry which is preliminary data.</text>
</comment>
<feature type="transmembrane region" description="Helical" evidence="1">
    <location>
        <begin position="42"/>
        <end position="68"/>
    </location>
</feature>
<keyword evidence="1" id="KW-1133">Transmembrane helix</keyword>
<keyword evidence="3" id="KW-1185">Reference proteome</keyword>
<feature type="transmembrane region" description="Helical" evidence="1">
    <location>
        <begin position="106"/>
        <end position="125"/>
    </location>
</feature>
<feature type="transmembrane region" description="Helical" evidence="1">
    <location>
        <begin position="12"/>
        <end position="30"/>
    </location>
</feature>
<dbReference type="RefSeq" id="WP_206585976.1">
    <property type="nucleotide sequence ID" value="NZ_JAFKCU010000002.1"/>
</dbReference>
<dbReference type="Proteomes" id="UP000664480">
    <property type="component" value="Unassembled WGS sequence"/>
</dbReference>
<sequence>MKNTAQFGRISLFIIYFWFGILKVIGISPAETLVENLFNQTLGIWIDFQAFCMGFGLFECALGLLWLVPKFSKTALYLMLFHMGTTFLPVLVLTDEIWQTWFTPTLVGQYIIKNLALISLGIFIFKTKEQIAPEIEEKPILKVYNPQKELAS</sequence>
<accession>A0ABS3CDV8</accession>
<dbReference type="EMBL" id="JAFKCU010000002">
    <property type="protein sequence ID" value="MBN7815292.1"/>
    <property type="molecule type" value="Genomic_DNA"/>
</dbReference>
<evidence type="ECO:0000256" key="1">
    <source>
        <dbReference type="SAM" id="Phobius"/>
    </source>
</evidence>
<feature type="transmembrane region" description="Helical" evidence="1">
    <location>
        <begin position="75"/>
        <end position="94"/>
    </location>
</feature>